<evidence type="ECO:0000256" key="11">
    <source>
        <dbReference type="ARBA" id="ARBA00023242"/>
    </source>
</evidence>
<dbReference type="EC" id="2.7.7.49" evidence="2 13"/>
<dbReference type="GO" id="GO:0003720">
    <property type="term" value="F:telomerase activity"/>
    <property type="evidence" value="ECO:0007669"/>
    <property type="project" value="InterPro"/>
</dbReference>
<feature type="compositionally biased region" description="Polar residues" evidence="14">
    <location>
        <begin position="202"/>
        <end position="214"/>
    </location>
</feature>
<dbReference type="SUPFAM" id="SSF56672">
    <property type="entry name" value="DNA/RNA polymerases"/>
    <property type="match status" value="1"/>
</dbReference>
<keyword evidence="6 13" id="KW-0548">Nucleotidyltransferase</keyword>
<comment type="subcellular location">
    <subcellularLocation>
        <location evidence="13">Nucleus</location>
    </subcellularLocation>
    <subcellularLocation>
        <location evidence="13">Chromosome</location>
        <location evidence="13">Telomere</location>
    </subcellularLocation>
</comment>
<keyword evidence="5 13" id="KW-0808">Transferase</keyword>
<dbReference type="InterPro" id="IPR049139">
    <property type="entry name" value="TERT_C"/>
</dbReference>
<dbReference type="GO" id="GO:0007004">
    <property type="term" value="P:telomere maintenance via telomerase"/>
    <property type="evidence" value="ECO:0007669"/>
    <property type="project" value="TreeGrafter"/>
</dbReference>
<evidence type="ECO:0000256" key="13">
    <source>
        <dbReference type="RuleBase" id="RU365061"/>
    </source>
</evidence>
<dbReference type="InterPro" id="IPR049915">
    <property type="entry name" value="TERT_TEN"/>
</dbReference>
<evidence type="ECO:0000256" key="4">
    <source>
        <dbReference type="ARBA" id="ARBA00022454"/>
    </source>
</evidence>
<dbReference type="GO" id="GO:0000333">
    <property type="term" value="C:telomerase catalytic core complex"/>
    <property type="evidence" value="ECO:0007669"/>
    <property type="project" value="TreeGrafter"/>
</dbReference>
<comment type="function">
    <text evidence="13">Telomerase is a ribonucleoprotein enzyme essential for the replication of chromosome termini in most eukaryotes. It elongates telomeres. It is a reverse transcriptase that adds simple sequence repeats to chromosome ends by copying a template sequence within the RNA component of the enzyme.</text>
</comment>
<evidence type="ECO:0000256" key="9">
    <source>
        <dbReference type="ARBA" id="ARBA00022895"/>
    </source>
</evidence>
<evidence type="ECO:0000256" key="1">
    <source>
        <dbReference type="ARBA" id="ARBA00008001"/>
    </source>
</evidence>
<keyword evidence="17" id="KW-1185">Reference proteome</keyword>
<evidence type="ECO:0000313" key="17">
    <source>
        <dbReference type="Proteomes" id="UP000827284"/>
    </source>
</evidence>
<dbReference type="AlphaFoldDB" id="A0A9P3LZW5"/>
<dbReference type="Gene3D" id="1.10.132.70">
    <property type="match status" value="1"/>
</dbReference>
<evidence type="ECO:0000256" key="6">
    <source>
        <dbReference type="ARBA" id="ARBA00022695"/>
    </source>
</evidence>
<dbReference type="PANTHER" id="PTHR12066">
    <property type="entry name" value="TELOMERASE REVERSE TRANSCRIPTASE"/>
    <property type="match status" value="1"/>
</dbReference>
<dbReference type="EMBL" id="BQFW01000012">
    <property type="protein sequence ID" value="GJJ76689.1"/>
    <property type="molecule type" value="Genomic_DNA"/>
</dbReference>
<keyword evidence="7 13" id="KW-0479">Metal-binding</keyword>
<dbReference type="PROSITE" id="PS50878">
    <property type="entry name" value="RT_POL"/>
    <property type="match status" value="1"/>
</dbReference>
<evidence type="ECO:0000256" key="3">
    <source>
        <dbReference type="ARBA" id="ARBA00016182"/>
    </source>
</evidence>
<reference evidence="16" key="2">
    <citation type="journal article" date="2022" name="Microbiol. Resour. Announc.">
        <title>Whole-Genome Sequence of Entomortierella parvispora E1425, a Mucoromycotan Fungus Associated with Burkholderiaceae-Related Endosymbiotic Bacteria.</title>
        <authorList>
            <person name="Herlambang A."/>
            <person name="Guo Y."/>
            <person name="Takashima Y."/>
            <person name="Narisawa K."/>
            <person name="Ohta H."/>
            <person name="Nishizawa T."/>
        </authorList>
    </citation>
    <scope>NUCLEOTIDE SEQUENCE</scope>
    <source>
        <strain evidence="16">E1425</strain>
    </source>
</reference>
<dbReference type="SMART" id="SM00975">
    <property type="entry name" value="Telomerase_RBD"/>
    <property type="match status" value="1"/>
</dbReference>
<evidence type="ECO:0000256" key="12">
    <source>
        <dbReference type="ARBA" id="ARBA00048173"/>
    </source>
</evidence>
<comment type="caution">
    <text evidence="16">The sequence shown here is derived from an EMBL/GenBank/DDBJ whole genome shotgun (WGS) entry which is preliminary data.</text>
</comment>
<dbReference type="GO" id="GO:0070034">
    <property type="term" value="F:telomerase RNA binding"/>
    <property type="evidence" value="ECO:0007669"/>
    <property type="project" value="TreeGrafter"/>
</dbReference>
<evidence type="ECO:0000256" key="7">
    <source>
        <dbReference type="ARBA" id="ARBA00022723"/>
    </source>
</evidence>
<dbReference type="GO" id="GO:0042162">
    <property type="term" value="F:telomeric DNA binding"/>
    <property type="evidence" value="ECO:0007669"/>
    <property type="project" value="TreeGrafter"/>
</dbReference>
<accession>A0A9P3LZW5</accession>
<comment type="similarity">
    <text evidence="1 13">Belongs to the reverse transcriptase family. Telomerase subfamily.</text>
</comment>
<gene>
    <name evidence="16" type="ORF">EMPS_09048</name>
</gene>
<dbReference type="PRINTS" id="PR01365">
    <property type="entry name" value="TELOMERASERT"/>
</dbReference>
<evidence type="ECO:0000256" key="5">
    <source>
        <dbReference type="ARBA" id="ARBA00022679"/>
    </source>
</evidence>
<dbReference type="GO" id="GO:0000781">
    <property type="term" value="C:chromosome, telomeric region"/>
    <property type="evidence" value="ECO:0007669"/>
    <property type="project" value="UniProtKB-SubCell"/>
</dbReference>
<dbReference type="PANTHER" id="PTHR12066:SF0">
    <property type="entry name" value="TELOMERASE REVERSE TRANSCRIPTASE"/>
    <property type="match status" value="1"/>
</dbReference>
<keyword evidence="9 13" id="KW-0779">Telomere</keyword>
<keyword evidence="11 13" id="KW-0539">Nucleus</keyword>
<dbReference type="Pfam" id="PF11474">
    <property type="entry name" value="TEN_TERT"/>
    <property type="match status" value="1"/>
</dbReference>
<dbReference type="Pfam" id="PF21399">
    <property type="entry name" value="TERT_C"/>
    <property type="match status" value="1"/>
</dbReference>
<feature type="domain" description="Reverse transcriptase" evidence="15">
    <location>
        <begin position="519"/>
        <end position="845"/>
    </location>
</feature>
<evidence type="ECO:0000313" key="16">
    <source>
        <dbReference type="EMBL" id="GJJ76689.1"/>
    </source>
</evidence>
<dbReference type="Pfam" id="PF00078">
    <property type="entry name" value="RVT_1"/>
    <property type="match status" value="1"/>
</dbReference>
<evidence type="ECO:0000256" key="2">
    <source>
        <dbReference type="ARBA" id="ARBA00012493"/>
    </source>
</evidence>
<dbReference type="Gene3D" id="3.30.70.2630">
    <property type="match status" value="1"/>
</dbReference>
<organism evidence="16 17">
    <name type="scientific">Entomortierella parvispora</name>
    <dbReference type="NCBI Taxonomy" id="205924"/>
    <lineage>
        <taxon>Eukaryota</taxon>
        <taxon>Fungi</taxon>
        <taxon>Fungi incertae sedis</taxon>
        <taxon>Mucoromycota</taxon>
        <taxon>Mortierellomycotina</taxon>
        <taxon>Mortierellomycetes</taxon>
        <taxon>Mortierellales</taxon>
        <taxon>Mortierellaceae</taxon>
        <taxon>Entomortierella</taxon>
    </lineage>
</organism>
<keyword evidence="8 13" id="KW-0460">Magnesium</keyword>
<feature type="region of interest" description="Disordered" evidence="14">
    <location>
        <begin position="190"/>
        <end position="234"/>
    </location>
</feature>
<dbReference type="InterPro" id="IPR043502">
    <property type="entry name" value="DNA/RNA_pol_sf"/>
</dbReference>
<dbReference type="Proteomes" id="UP000827284">
    <property type="component" value="Unassembled WGS sequence"/>
</dbReference>
<comment type="catalytic activity">
    <reaction evidence="12 13">
        <text>DNA(n) + a 2'-deoxyribonucleoside 5'-triphosphate = DNA(n+1) + diphosphate</text>
        <dbReference type="Rhea" id="RHEA:22508"/>
        <dbReference type="Rhea" id="RHEA-COMP:17339"/>
        <dbReference type="Rhea" id="RHEA-COMP:17340"/>
        <dbReference type="ChEBI" id="CHEBI:33019"/>
        <dbReference type="ChEBI" id="CHEBI:61560"/>
        <dbReference type="ChEBI" id="CHEBI:173112"/>
        <dbReference type="EC" id="2.7.7.49"/>
    </reaction>
</comment>
<evidence type="ECO:0000256" key="10">
    <source>
        <dbReference type="ARBA" id="ARBA00022918"/>
    </source>
</evidence>
<dbReference type="InterPro" id="IPR021891">
    <property type="entry name" value="Telomerase_RBD"/>
</dbReference>
<proteinExistence type="inferred from homology"/>
<sequence>MARPAGQITNAVLLTVYPHLLRLDDFLTAHVGPSVEFVLRSDPRQYKDLIHNTLVGTLGGKDSKPFPPYKGPSPQACQDTIVDRAIELTSSQSRSDACTNVLATGYFSLATRPIKNIPANSLEPFVRSALWETLTRRIGEEAMLYLLTATSIFASLPNNCYCQITGRAMNDLIGPKAPLKQHVPSCLSTSRKRPAAALDSPGPNSSSVRPTASDTCPAPVKPLKKKKGNEKKPANKDYVPLASIFFRRGKIFYAQKRRYDDGKFHWNRDSTVDSLMQRMFPRQYGLKNVFQTKVPANGTFSSTATDGPPKKTPKPTWRLRQMKILVETMLKQSHECKQRLLLLYYCPVKVMDDADGGWDASPAELLKSDSSFDEVTSFVHSMVKKIIPLAMFGSEENRAVILRTMTRFIRLRKLETMSLLYALQGFRLNDCEWLRDQKVGQKDSGVHHVPPTATSKQHEILYEFIYWLFEGFLIPLLKSNFYVSDSSYQRNKMLYFRQDLWRRITKPALASLKSKMFIKMQQNEVAACNKLYSTIRLLPKEHDLRPISNLRKKSTRLVNGMQAFGVFSANQQVANAFQVLSFERTRHELNSSANGMSDLYQRLKQLKAKLVNSPEPTPKKLFMVKVDIKKSFDSINQTKLLEIMDTILKEDKYLIHWHSKLIPSAGRISKRFIKRALPVGNVQPFVEYATEEALASKNAILVDKPRVAPAYQRKGDTLSLLRDHVQQNIVRFGKDFYRQTTGIPQGSVLSPALCRFFYDEMEKHSLGELAHSTDSALVRLADDFLFISKNIDKAKSFLNVMSAGHREYGCYINEKKTIVNFDVTLNGAPVQKISGNEFPYCGLLLHTRTLDISADYGRYQGEDVRDLLTVGRDRQPGKSIIYKMKKAMQHMCQMAFADTTHNSMRTVMRNVYQNFLFCAMKFHSYCQELVRDPNTRHHLQPTSLPAVVQCIFKACFRLLHNGARSTIGVQAGVQFQIAERHVHWLGAKAFCTKLPRSDLYAPLRVALQEQILNPLARGRNIQIKKMLMSVVNDPRNKIMDGIRY</sequence>
<dbReference type="CDD" id="cd01648">
    <property type="entry name" value="TERT"/>
    <property type="match status" value="1"/>
</dbReference>
<protein>
    <recommendedName>
        <fullName evidence="3 13">Telomerase reverse transcriptase</fullName>
        <ecNumber evidence="2 13">2.7.7.49</ecNumber>
    </recommendedName>
    <alternativeName>
        <fullName evidence="13">Telomerase catalytic subunit</fullName>
    </alternativeName>
</protein>
<name>A0A9P3LZW5_9FUNG</name>
<dbReference type="OrthoDB" id="289721at2759"/>
<keyword evidence="4 13" id="KW-0158">Chromosome</keyword>
<evidence type="ECO:0000259" key="15">
    <source>
        <dbReference type="PROSITE" id="PS50878"/>
    </source>
</evidence>
<reference evidence="16" key="1">
    <citation type="submission" date="2021-11" db="EMBL/GenBank/DDBJ databases">
        <authorList>
            <person name="Herlambang A."/>
            <person name="Guo Y."/>
            <person name="Takashima Y."/>
            <person name="Nishizawa T."/>
        </authorList>
    </citation>
    <scope>NUCLEOTIDE SEQUENCE</scope>
    <source>
        <strain evidence="16">E1425</strain>
    </source>
</reference>
<dbReference type="InterPro" id="IPR000477">
    <property type="entry name" value="RT_dom"/>
</dbReference>
<dbReference type="Gene3D" id="1.10.357.90">
    <property type="match status" value="1"/>
</dbReference>
<evidence type="ECO:0000256" key="8">
    <source>
        <dbReference type="ARBA" id="ARBA00022842"/>
    </source>
</evidence>
<keyword evidence="10 13" id="KW-0695">RNA-directed DNA polymerase</keyword>
<dbReference type="InterPro" id="IPR003545">
    <property type="entry name" value="Telomerase_RT"/>
</dbReference>
<dbReference type="Pfam" id="PF12009">
    <property type="entry name" value="Telomerase_RBD"/>
    <property type="match status" value="1"/>
</dbReference>
<evidence type="ECO:0000256" key="14">
    <source>
        <dbReference type="SAM" id="MobiDB-lite"/>
    </source>
</evidence>
<dbReference type="GO" id="GO:0046872">
    <property type="term" value="F:metal ion binding"/>
    <property type="evidence" value="ECO:0007669"/>
    <property type="project" value="UniProtKB-KW"/>
</dbReference>